<dbReference type="AlphaFoldDB" id="A0A8W8IBR8"/>
<evidence type="ECO:0000256" key="2">
    <source>
        <dbReference type="SAM" id="MobiDB-lite"/>
    </source>
</evidence>
<dbReference type="OMA" id="FMTELYE"/>
<keyword evidence="1" id="KW-0175">Coiled coil</keyword>
<evidence type="ECO:0000313" key="3">
    <source>
        <dbReference type="EnsemblMetazoa" id="G13294.1:cds"/>
    </source>
</evidence>
<protein>
    <recommendedName>
        <fullName evidence="5">Coiled-coil domain-containing protein 122</fullName>
    </recommendedName>
</protein>
<evidence type="ECO:0000313" key="4">
    <source>
        <dbReference type="Proteomes" id="UP000005408"/>
    </source>
</evidence>
<feature type="compositionally biased region" description="Basic and acidic residues" evidence="2">
    <location>
        <begin position="36"/>
        <end position="52"/>
    </location>
</feature>
<dbReference type="EnsemblMetazoa" id="G13294.1">
    <property type="protein sequence ID" value="G13294.1:cds"/>
    <property type="gene ID" value="G13294"/>
</dbReference>
<evidence type="ECO:0008006" key="5">
    <source>
        <dbReference type="Google" id="ProtNLM"/>
    </source>
</evidence>
<sequence>MDTSLLLSPPSLRRVILPMPASFTKINADPQQNHFSQRDSHEKLHNPSRCEKVPNNGHSFEPAPAHDIPLPALNGYRTSLDLEGALVDKAIENVMTLPQEVQEAVSMQKLQNNEITRCEKYLATILEQERRAESNNDVLLREISSIDRKIYFTKESFARKEWRCFQLSKDIDELIVEVEHLNRKREASEKDLSEELGMIRCYEEKMSDFRLQTVESESSSDFYKDCKNTRERIRLLQLEINQSQGETSCKETLESFKREIGGQINEVRKLISEDERLIADKYSQISEEKKLQENTCKSLQVLEKRNAAQLLRIKKQVKEAQLRNRAWNSQIQQLEQSISLLQEKIKAS</sequence>
<accession>A0A8W8IBR8</accession>
<evidence type="ECO:0000256" key="1">
    <source>
        <dbReference type="SAM" id="Coils"/>
    </source>
</evidence>
<organism evidence="3 4">
    <name type="scientific">Magallana gigas</name>
    <name type="common">Pacific oyster</name>
    <name type="synonym">Crassostrea gigas</name>
    <dbReference type="NCBI Taxonomy" id="29159"/>
    <lineage>
        <taxon>Eukaryota</taxon>
        <taxon>Metazoa</taxon>
        <taxon>Spiralia</taxon>
        <taxon>Lophotrochozoa</taxon>
        <taxon>Mollusca</taxon>
        <taxon>Bivalvia</taxon>
        <taxon>Autobranchia</taxon>
        <taxon>Pteriomorphia</taxon>
        <taxon>Ostreida</taxon>
        <taxon>Ostreoidea</taxon>
        <taxon>Ostreidae</taxon>
        <taxon>Magallana</taxon>
    </lineage>
</organism>
<keyword evidence="4" id="KW-1185">Reference proteome</keyword>
<feature type="coiled-coil region" evidence="1">
    <location>
        <begin position="310"/>
        <end position="344"/>
    </location>
</feature>
<reference evidence="3" key="1">
    <citation type="submission" date="2022-08" db="UniProtKB">
        <authorList>
            <consortium name="EnsemblMetazoa"/>
        </authorList>
    </citation>
    <scope>IDENTIFICATION</scope>
    <source>
        <strain evidence="3">05x7-T-G4-1.051#20</strain>
    </source>
</reference>
<dbReference type="OrthoDB" id="6288024at2759"/>
<proteinExistence type="predicted"/>
<dbReference type="Proteomes" id="UP000005408">
    <property type="component" value="Unassembled WGS sequence"/>
</dbReference>
<feature type="region of interest" description="Disordered" evidence="2">
    <location>
        <begin position="27"/>
        <end position="58"/>
    </location>
</feature>
<name>A0A8W8IBR8_MAGGI</name>